<gene>
    <name evidence="2" type="ORF">BE18_27895</name>
</gene>
<sequence length="444" mass="47618">MTDSKGRLLGRVRRVGIGLAATAALLALFRAGASAWGQSRLRDYRDATRAEWDAERARILERSRPAGEGAAQEDCGASYARTASIQLDVHPEWVKRALEAGPGAPLSPELAAEIERRRPEIDAFRQTARCSRYELPDDSAWIDYGPIHPVWHANRAVLVQGRWLEAKGDTRGALDRYLTVAKVGADLSAGSAIAGLIGIHDAERAYRRAAALVAGAPRLPAAELAELDRALEERGRHLPRLADVLRRERLRLRQMAMRLSDGGPLPEEELRPLAWSTGARALTTVLPMAAVFGHALPPLDAQLRAAEQMALGAQRDSSQVTRFQEVAADSLAADVTGLGAMLDAEHLQRTARRDCALRASYLLARAAVQAERAYADGGYPEALRALPQDPCGTGPLVYERSPGGDGYTLSSVGENGTVDGPRAAGGAAGDSDDIVVTRQGSDVL</sequence>
<protein>
    <submittedName>
        <fullName evidence="2">Uncharacterized protein</fullName>
    </submittedName>
</protein>
<organism evidence="2 3">
    <name type="scientific">Sorangium cellulosum</name>
    <name type="common">Polyangium cellulosum</name>
    <dbReference type="NCBI Taxonomy" id="56"/>
    <lineage>
        <taxon>Bacteria</taxon>
        <taxon>Pseudomonadati</taxon>
        <taxon>Myxococcota</taxon>
        <taxon>Polyangia</taxon>
        <taxon>Polyangiales</taxon>
        <taxon>Polyangiaceae</taxon>
        <taxon>Sorangium</taxon>
    </lineage>
</organism>
<name>A0A150RX70_SORCE</name>
<evidence type="ECO:0000313" key="2">
    <source>
        <dbReference type="EMBL" id="KYF84716.1"/>
    </source>
</evidence>
<comment type="caution">
    <text evidence="2">The sequence shown here is derived from an EMBL/GenBank/DDBJ whole genome shotgun (WGS) entry which is preliminary data.</text>
</comment>
<reference evidence="2 3" key="1">
    <citation type="submission" date="2014-02" db="EMBL/GenBank/DDBJ databases">
        <title>The small core and large imbalanced accessory genome model reveals a collaborative survival strategy of Sorangium cellulosum strains in nature.</title>
        <authorList>
            <person name="Han K."/>
            <person name="Peng R."/>
            <person name="Blom J."/>
            <person name="Li Y.-Z."/>
        </authorList>
    </citation>
    <scope>NUCLEOTIDE SEQUENCE [LARGE SCALE GENOMIC DNA]</scope>
    <source>
        <strain evidence="2 3">So0149</strain>
    </source>
</reference>
<dbReference type="EMBL" id="JEMC01002882">
    <property type="protein sequence ID" value="KYF84716.1"/>
    <property type="molecule type" value="Genomic_DNA"/>
</dbReference>
<dbReference type="AlphaFoldDB" id="A0A150RX70"/>
<feature type="region of interest" description="Disordered" evidence="1">
    <location>
        <begin position="412"/>
        <end position="444"/>
    </location>
</feature>
<evidence type="ECO:0000256" key="1">
    <source>
        <dbReference type="SAM" id="MobiDB-lite"/>
    </source>
</evidence>
<accession>A0A150RX70</accession>
<dbReference type="Proteomes" id="UP000075515">
    <property type="component" value="Unassembled WGS sequence"/>
</dbReference>
<proteinExistence type="predicted"/>
<evidence type="ECO:0000313" key="3">
    <source>
        <dbReference type="Proteomes" id="UP000075515"/>
    </source>
</evidence>